<evidence type="ECO:0000256" key="4">
    <source>
        <dbReference type="ARBA" id="ARBA00022827"/>
    </source>
</evidence>
<dbReference type="PANTHER" id="PTHR42877:SF7">
    <property type="entry name" value="FLAVIN-BINDING MONOOXYGENASE-RELATED"/>
    <property type="match status" value="1"/>
</dbReference>
<dbReference type="Pfam" id="PF00743">
    <property type="entry name" value="FMO-like"/>
    <property type="match status" value="1"/>
</dbReference>
<name>A0ABR4I0V6_9EURO</name>
<comment type="caution">
    <text evidence="6">The sequence shown here is derived from an EMBL/GenBank/DDBJ whole genome shotgun (WGS) entry which is preliminary data.</text>
</comment>
<comment type="cofactor">
    <cofactor evidence="1">
        <name>FAD</name>
        <dbReference type="ChEBI" id="CHEBI:57692"/>
    </cofactor>
</comment>
<dbReference type="Gene3D" id="3.50.50.60">
    <property type="entry name" value="FAD/NAD(P)-binding domain"/>
    <property type="match status" value="1"/>
</dbReference>
<evidence type="ECO:0000256" key="5">
    <source>
        <dbReference type="ARBA" id="ARBA00023002"/>
    </source>
</evidence>
<dbReference type="InterPro" id="IPR051209">
    <property type="entry name" value="FAD-bind_Monooxygenase_sf"/>
</dbReference>
<evidence type="ECO:0000256" key="2">
    <source>
        <dbReference type="ARBA" id="ARBA00010139"/>
    </source>
</evidence>
<evidence type="ECO:0000256" key="1">
    <source>
        <dbReference type="ARBA" id="ARBA00001974"/>
    </source>
</evidence>
<keyword evidence="7" id="KW-1185">Reference proteome</keyword>
<evidence type="ECO:0000313" key="6">
    <source>
        <dbReference type="EMBL" id="KAL2821325.1"/>
    </source>
</evidence>
<keyword evidence="3" id="KW-0285">Flavoprotein</keyword>
<sequence>MDALNPPYAVDNVPLGTHRPIRVPCIGVGYSELMMSIIAREKMQHHNVDFRVYEKNSDLGGTWLLNHFDPKPDWPGYYASSEQIHDYVKQVSKRHNCDDLFAYGHEVVSAQLDDVAGVWRFVVKANGVEFDDLCHVLINAAGVLKYASFVLTGNGLSPGIETYQGKLMHSAEWETSYDYSGKRVAVIGVGSSGIRILPQVAKPASHVDYFIRSQTWISPARGINEAQDGDPELDADYNYIETEINRFHEGPTYLLNHRKVLSNRRVDGFRASLAGLQALAEIKKRYVASMVERLGTDEKGHRLASLLIPEFPVGCRRLTF</sequence>
<proteinExistence type="inferred from homology"/>
<dbReference type="EMBL" id="JBFXLS010000064">
    <property type="protein sequence ID" value="KAL2821325.1"/>
    <property type="molecule type" value="Genomic_DNA"/>
</dbReference>
<keyword evidence="4" id="KW-0274">FAD</keyword>
<keyword evidence="5" id="KW-0560">Oxidoreductase</keyword>
<gene>
    <name evidence="6" type="ORF">BDW59DRAFT_164208</name>
</gene>
<accession>A0ABR4I0V6</accession>
<dbReference type="SUPFAM" id="SSF51905">
    <property type="entry name" value="FAD/NAD(P)-binding domain"/>
    <property type="match status" value="1"/>
</dbReference>
<dbReference type="InterPro" id="IPR036188">
    <property type="entry name" value="FAD/NAD-bd_sf"/>
</dbReference>
<organism evidence="6 7">
    <name type="scientific">Aspergillus cavernicola</name>
    <dbReference type="NCBI Taxonomy" id="176166"/>
    <lineage>
        <taxon>Eukaryota</taxon>
        <taxon>Fungi</taxon>
        <taxon>Dikarya</taxon>
        <taxon>Ascomycota</taxon>
        <taxon>Pezizomycotina</taxon>
        <taxon>Eurotiomycetes</taxon>
        <taxon>Eurotiomycetidae</taxon>
        <taxon>Eurotiales</taxon>
        <taxon>Aspergillaceae</taxon>
        <taxon>Aspergillus</taxon>
        <taxon>Aspergillus subgen. Nidulantes</taxon>
    </lineage>
</organism>
<dbReference type="InterPro" id="IPR020946">
    <property type="entry name" value="Flavin_mOase-like"/>
</dbReference>
<evidence type="ECO:0000313" key="7">
    <source>
        <dbReference type="Proteomes" id="UP001610335"/>
    </source>
</evidence>
<reference evidence="6 7" key="1">
    <citation type="submission" date="2024-07" db="EMBL/GenBank/DDBJ databases">
        <title>Section-level genome sequencing and comparative genomics of Aspergillus sections Usti and Cavernicolus.</title>
        <authorList>
            <consortium name="Lawrence Berkeley National Laboratory"/>
            <person name="Nybo J.L."/>
            <person name="Vesth T.C."/>
            <person name="Theobald S."/>
            <person name="Frisvad J.C."/>
            <person name="Larsen T.O."/>
            <person name="Kjaerboelling I."/>
            <person name="Rothschild-Mancinelli K."/>
            <person name="Lyhne E.K."/>
            <person name="Kogle M.E."/>
            <person name="Barry K."/>
            <person name="Clum A."/>
            <person name="Na H."/>
            <person name="Ledsgaard L."/>
            <person name="Lin J."/>
            <person name="Lipzen A."/>
            <person name="Kuo A."/>
            <person name="Riley R."/>
            <person name="Mondo S."/>
            <person name="LaButti K."/>
            <person name="Haridas S."/>
            <person name="Pangalinan J."/>
            <person name="Salamov A.A."/>
            <person name="Simmons B.A."/>
            <person name="Magnuson J.K."/>
            <person name="Chen J."/>
            <person name="Drula E."/>
            <person name="Henrissat B."/>
            <person name="Wiebenga A."/>
            <person name="Lubbers R.J."/>
            <person name="Gomes A.C."/>
            <person name="Makela M.R."/>
            <person name="Stajich J."/>
            <person name="Grigoriev I.V."/>
            <person name="Mortensen U.H."/>
            <person name="De vries R.P."/>
            <person name="Baker S.E."/>
            <person name="Andersen M.R."/>
        </authorList>
    </citation>
    <scope>NUCLEOTIDE SEQUENCE [LARGE SCALE GENOMIC DNA]</scope>
    <source>
        <strain evidence="6 7">CBS 600.67</strain>
    </source>
</reference>
<protein>
    <submittedName>
        <fullName evidence="6">Uncharacterized protein</fullName>
    </submittedName>
</protein>
<comment type="similarity">
    <text evidence="2">Belongs to the FAD-binding monooxygenase family.</text>
</comment>
<evidence type="ECO:0000256" key="3">
    <source>
        <dbReference type="ARBA" id="ARBA00022630"/>
    </source>
</evidence>
<dbReference type="PANTHER" id="PTHR42877">
    <property type="entry name" value="L-ORNITHINE N(5)-MONOOXYGENASE-RELATED"/>
    <property type="match status" value="1"/>
</dbReference>
<dbReference type="Proteomes" id="UP001610335">
    <property type="component" value="Unassembled WGS sequence"/>
</dbReference>